<feature type="region of interest" description="Disordered" evidence="1">
    <location>
        <begin position="1"/>
        <end position="29"/>
    </location>
</feature>
<feature type="compositionally biased region" description="Polar residues" evidence="1">
    <location>
        <begin position="1"/>
        <end position="10"/>
    </location>
</feature>
<dbReference type="EMBL" id="JAEPRB010000153">
    <property type="protein sequence ID" value="KAG2220071.1"/>
    <property type="molecule type" value="Genomic_DNA"/>
</dbReference>
<feature type="compositionally biased region" description="Basic and acidic residues" evidence="1">
    <location>
        <begin position="70"/>
        <end position="85"/>
    </location>
</feature>
<proteinExistence type="predicted"/>
<reference evidence="2 3" key="1">
    <citation type="submission" date="2020-12" db="EMBL/GenBank/DDBJ databases">
        <title>Metabolic potential, ecology and presence of endohyphal bacteria is reflected in genomic diversity of Mucoromycotina.</title>
        <authorList>
            <person name="Muszewska A."/>
            <person name="Okrasinska A."/>
            <person name="Steczkiewicz K."/>
            <person name="Drgas O."/>
            <person name="Orlowska M."/>
            <person name="Perlinska-Lenart U."/>
            <person name="Aleksandrzak-Piekarczyk T."/>
            <person name="Szatraj K."/>
            <person name="Zielenkiewicz U."/>
            <person name="Pilsyk S."/>
            <person name="Malc E."/>
            <person name="Mieczkowski P."/>
            <person name="Kruszewska J.S."/>
            <person name="Biernat P."/>
            <person name="Pawlowska J."/>
        </authorList>
    </citation>
    <scope>NUCLEOTIDE SEQUENCE [LARGE SCALE GENOMIC DNA]</scope>
    <source>
        <strain evidence="2 3">CBS 142.35</strain>
    </source>
</reference>
<evidence type="ECO:0000313" key="2">
    <source>
        <dbReference type="EMBL" id="KAG2220071.1"/>
    </source>
</evidence>
<name>A0A8H7VEI5_9FUNG</name>
<evidence type="ECO:0000256" key="1">
    <source>
        <dbReference type="SAM" id="MobiDB-lite"/>
    </source>
</evidence>
<sequence length="93" mass="11000">MSHRQPSTVAHTEAALNAGVNYEDPHEGHKKMYDNVEDLMKERDQPIHKAHQQHRGARIDEELKEEEQAEIAKKEHCKAHHEQHNKDHHHHHH</sequence>
<organism evidence="2 3">
    <name type="scientific">Circinella minor</name>
    <dbReference type="NCBI Taxonomy" id="1195481"/>
    <lineage>
        <taxon>Eukaryota</taxon>
        <taxon>Fungi</taxon>
        <taxon>Fungi incertae sedis</taxon>
        <taxon>Mucoromycota</taxon>
        <taxon>Mucoromycotina</taxon>
        <taxon>Mucoromycetes</taxon>
        <taxon>Mucorales</taxon>
        <taxon>Lichtheimiaceae</taxon>
        <taxon>Circinella</taxon>
    </lineage>
</organism>
<evidence type="ECO:0000313" key="3">
    <source>
        <dbReference type="Proteomes" id="UP000646827"/>
    </source>
</evidence>
<dbReference type="AlphaFoldDB" id="A0A8H7VEI5"/>
<protein>
    <submittedName>
        <fullName evidence="2">Uncharacterized protein</fullName>
    </submittedName>
</protein>
<dbReference type="OrthoDB" id="2258222at2759"/>
<gene>
    <name evidence="2" type="ORF">INT45_007315</name>
</gene>
<comment type="caution">
    <text evidence="2">The sequence shown here is derived from an EMBL/GenBank/DDBJ whole genome shotgun (WGS) entry which is preliminary data.</text>
</comment>
<feature type="region of interest" description="Disordered" evidence="1">
    <location>
        <begin position="41"/>
        <end position="93"/>
    </location>
</feature>
<accession>A0A8H7VEI5</accession>
<dbReference type="Proteomes" id="UP000646827">
    <property type="component" value="Unassembled WGS sequence"/>
</dbReference>
<keyword evidence="3" id="KW-1185">Reference proteome</keyword>